<dbReference type="Gene3D" id="3.30.360.10">
    <property type="entry name" value="Dihydrodipicolinate Reductase, domain 2"/>
    <property type="match status" value="1"/>
</dbReference>
<gene>
    <name evidence="2" type="ORF">CC84DRAFT_1257529</name>
</gene>
<reference evidence="2 3" key="1">
    <citation type="submission" date="2016-05" db="EMBL/GenBank/DDBJ databases">
        <title>Comparative analysis of secretome profiles of manganese(II)-oxidizing ascomycete fungi.</title>
        <authorList>
            <consortium name="DOE Joint Genome Institute"/>
            <person name="Zeiner C.A."/>
            <person name="Purvine S.O."/>
            <person name="Zink E.M."/>
            <person name="Wu S."/>
            <person name="Pasa-Tolic L."/>
            <person name="Chaput D.L."/>
            <person name="Haridas S."/>
            <person name="Grigoriev I.V."/>
            <person name="Santelli C.M."/>
            <person name="Hansel C.M."/>
        </authorList>
    </citation>
    <scope>NUCLEOTIDE SEQUENCE [LARGE SCALE GENOMIC DNA]</scope>
    <source>
        <strain evidence="2 3">AP3s5-JAC2a</strain>
    </source>
</reference>
<proteinExistence type="predicted"/>
<dbReference type="GeneID" id="28768226"/>
<dbReference type="STRING" id="1460663.A0A177CMJ5"/>
<dbReference type="InParanoid" id="A0A177CMJ5"/>
<dbReference type="EMBL" id="KV441550">
    <property type="protein sequence ID" value="OAG08733.1"/>
    <property type="molecule type" value="Genomic_DNA"/>
</dbReference>
<dbReference type="Pfam" id="PF16653">
    <property type="entry name" value="Sacchrp_dh_C"/>
    <property type="match status" value="1"/>
</dbReference>
<keyword evidence="3" id="KW-1185">Reference proteome</keyword>
<feature type="domain" description="Saccharopine dehydrogenase-like C-terminal" evidence="1">
    <location>
        <begin position="1"/>
        <end position="64"/>
    </location>
</feature>
<dbReference type="RefSeq" id="XP_018039098.1">
    <property type="nucleotide sequence ID" value="XM_018184740.1"/>
</dbReference>
<protein>
    <recommendedName>
        <fullName evidence="1">Saccharopine dehydrogenase-like C-terminal domain-containing protein</fullName>
    </recommendedName>
</protein>
<organism evidence="2 3">
    <name type="scientific">Paraphaeosphaeria sporulosa</name>
    <dbReference type="NCBI Taxonomy" id="1460663"/>
    <lineage>
        <taxon>Eukaryota</taxon>
        <taxon>Fungi</taxon>
        <taxon>Dikarya</taxon>
        <taxon>Ascomycota</taxon>
        <taxon>Pezizomycotina</taxon>
        <taxon>Dothideomycetes</taxon>
        <taxon>Pleosporomycetidae</taxon>
        <taxon>Pleosporales</taxon>
        <taxon>Massarineae</taxon>
        <taxon>Didymosphaeriaceae</taxon>
        <taxon>Paraphaeosphaeria</taxon>
    </lineage>
</organism>
<name>A0A177CMJ5_9PLEO</name>
<evidence type="ECO:0000313" key="2">
    <source>
        <dbReference type="EMBL" id="OAG08733.1"/>
    </source>
</evidence>
<sequence length="64" mass="6889">MLQHKFVAEWQDGRKETSTPTLELLGDPEGYSAMALSVVAACGIATQLLLDEEPALRKPGVHAP</sequence>
<dbReference type="OrthoDB" id="10059875at2759"/>
<evidence type="ECO:0000313" key="3">
    <source>
        <dbReference type="Proteomes" id="UP000077069"/>
    </source>
</evidence>
<dbReference type="InterPro" id="IPR032095">
    <property type="entry name" value="Sacchrp_dh-like_C"/>
</dbReference>
<dbReference type="Proteomes" id="UP000077069">
    <property type="component" value="Unassembled WGS sequence"/>
</dbReference>
<accession>A0A177CMJ5</accession>
<evidence type="ECO:0000259" key="1">
    <source>
        <dbReference type="Pfam" id="PF16653"/>
    </source>
</evidence>
<dbReference type="AlphaFoldDB" id="A0A177CMJ5"/>